<dbReference type="EMBL" id="WHJC01000408">
    <property type="protein sequence ID" value="MPQ45041.1"/>
    <property type="molecule type" value="Genomic_DNA"/>
</dbReference>
<dbReference type="AlphaFoldDB" id="A0A6I1MW43"/>
<gene>
    <name evidence="1" type="ORF">GBZ86_15060</name>
</gene>
<sequence length="104" mass="12367">MAKKTSRNNDFLSRYRSSTSPKIYSLLLDLVNDNREDLAKEVIKVDYLIDYFNNCIKKRDFKEGKETLNKIKERIQVLKKENVDIAHLEHLYNHILKINKVKSL</sequence>
<dbReference type="RefSeq" id="WP_327445283.1">
    <property type="nucleotide sequence ID" value="NZ_WHJC01000408.1"/>
</dbReference>
<dbReference type="Proteomes" id="UP000430345">
    <property type="component" value="Unassembled WGS sequence"/>
</dbReference>
<protein>
    <submittedName>
        <fullName evidence="1">Uncharacterized protein</fullName>
    </submittedName>
</protein>
<keyword evidence="2" id="KW-1185">Reference proteome</keyword>
<accession>A0A6I1MW43</accession>
<name>A0A6I1MW43_9CLOT</name>
<organism evidence="1 2">
    <name type="scientific">Clostridium tarantellae</name>
    <dbReference type="NCBI Taxonomy" id="39493"/>
    <lineage>
        <taxon>Bacteria</taxon>
        <taxon>Bacillati</taxon>
        <taxon>Bacillota</taxon>
        <taxon>Clostridia</taxon>
        <taxon>Eubacteriales</taxon>
        <taxon>Clostridiaceae</taxon>
        <taxon>Clostridium</taxon>
    </lineage>
</organism>
<evidence type="ECO:0000313" key="2">
    <source>
        <dbReference type="Proteomes" id="UP000430345"/>
    </source>
</evidence>
<reference evidence="1 2" key="1">
    <citation type="submission" date="2019-10" db="EMBL/GenBank/DDBJ databases">
        <title>The Genome Sequence of Clostridium tarantellae Isolated from Fish Brain.</title>
        <authorList>
            <person name="Bano L."/>
            <person name="Kiel M."/>
            <person name="Sales G."/>
            <person name="Doxey A.C."/>
            <person name="Mansfield M.J."/>
            <person name="Schiavone M."/>
            <person name="Rossetto O."/>
            <person name="Pirazzini M."/>
            <person name="Dobrindt U."/>
            <person name="Montecucco C."/>
        </authorList>
    </citation>
    <scope>NUCLEOTIDE SEQUENCE [LARGE SCALE GENOMIC DNA]</scope>
    <source>
        <strain evidence="1 2">DSM 3997</strain>
    </source>
</reference>
<evidence type="ECO:0000313" key="1">
    <source>
        <dbReference type="EMBL" id="MPQ45041.1"/>
    </source>
</evidence>
<comment type="caution">
    <text evidence="1">The sequence shown here is derived from an EMBL/GenBank/DDBJ whole genome shotgun (WGS) entry which is preliminary data.</text>
</comment>
<proteinExistence type="predicted"/>